<dbReference type="Proteomes" id="UP001165283">
    <property type="component" value="Unassembled WGS sequence"/>
</dbReference>
<dbReference type="EMBL" id="JAGSOV010000037">
    <property type="protein sequence ID" value="MCO1656924.1"/>
    <property type="molecule type" value="Genomic_DNA"/>
</dbReference>
<keyword evidence="4" id="KW-1185">Reference proteome</keyword>
<feature type="signal peptide" evidence="2">
    <location>
        <begin position="1"/>
        <end position="22"/>
    </location>
</feature>
<organism evidence="3 4">
    <name type="scientific">Pseudonocardia humida</name>
    <dbReference type="NCBI Taxonomy" id="2800819"/>
    <lineage>
        <taxon>Bacteria</taxon>
        <taxon>Bacillati</taxon>
        <taxon>Actinomycetota</taxon>
        <taxon>Actinomycetes</taxon>
        <taxon>Pseudonocardiales</taxon>
        <taxon>Pseudonocardiaceae</taxon>
        <taxon>Pseudonocardia</taxon>
    </lineage>
</organism>
<dbReference type="RefSeq" id="WP_252440135.1">
    <property type="nucleotide sequence ID" value="NZ_JAGSOV010000037.1"/>
</dbReference>
<evidence type="ECO:0000313" key="4">
    <source>
        <dbReference type="Proteomes" id="UP001165283"/>
    </source>
</evidence>
<gene>
    <name evidence="3" type="ORF">KDL28_17835</name>
</gene>
<sequence length="298" mass="30721">MPRLPLLILLAALTLPAGCAGAAPALTVAAARTPTGAPVDATDTDPAALPGRWLLEGTDHRVLIDPRAIEVREGVRTLTGTWRADPTGRFLARIGAAGGSAHIDPADPTPRWLAAAAGFRVDGDARVLLDRSGAPVARLLPDRSATRPLPQPADMVDPDREPDPAERRRTAPAAPVPAPLVPLTAPELLGHWFPRGATSPAFLTFEEAGTWTGSDGCNAADGSWLVGADGGFLATAPQLRTLIGCEGNVDVATQVELARRVALDGPDLVLLDADGAPLGRYYRASAAGTGPIDPPTGG</sequence>
<reference evidence="3" key="1">
    <citation type="submission" date="2021-04" db="EMBL/GenBank/DDBJ databases">
        <title>Pseudonocardia sp. nov., isolated from sandy soil of mangrove forest.</title>
        <authorList>
            <person name="Zan Z."/>
            <person name="Huang R."/>
            <person name="Liu W."/>
        </authorList>
    </citation>
    <scope>NUCLEOTIDE SEQUENCE</scope>
    <source>
        <strain evidence="3">S2-4</strain>
    </source>
</reference>
<evidence type="ECO:0000256" key="2">
    <source>
        <dbReference type="SAM" id="SignalP"/>
    </source>
</evidence>
<protein>
    <recommendedName>
        <fullName evidence="5">META domain-containing protein</fullName>
    </recommendedName>
</protein>
<proteinExistence type="predicted"/>
<name>A0ABT1A213_9PSEU</name>
<feature type="compositionally biased region" description="Basic and acidic residues" evidence="1">
    <location>
        <begin position="157"/>
        <end position="169"/>
    </location>
</feature>
<accession>A0ABT1A213</accession>
<evidence type="ECO:0000256" key="1">
    <source>
        <dbReference type="SAM" id="MobiDB-lite"/>
    </source>
</evidence>
<feature type="chain" id="PRO_5045405582" description="META domain-containing protein" evidence="2">
    <location>
        <begin position="23"/>
        <end position="298"/>
    </location>
</feature>
<evidence type="ECO:0000313" key="3">
    <source>
        <dbReference type="EMBL" id="MCO1656924.1"/>
    </source>
</evidence>
<feature type="region of interest" description="Disordered" evidence="1">
    <location>
        <begin position="139"/>
        <end position="179"/>
    </location>
</feature>
<comment type="caution">
    <text evidence="3">The sequence shown here is derived from an EMBL/GenBank/DDBJ whole genome shotgun (WGS) entry which is preliminary data.</text>
</comment>
<keyword evidence="2" id="KW-0732">Signal</keyword>
<evidence type="ECO:0008006" key="5">
    <source>
        <dbReference type="Google" id="ProtNLM"/>
    </source>
</evidence>